<feature type="signal peptide" evidence="1">
    <location>
        <begin position="1"/>
        <end position="18"/>
    </location>
</feature>
<accession>A0A8D8FWA0</accession>
<name>A0A8D8FWA0_CULPI</name>
<dbReference type="EMBL" id="HBUE01101225">
    <property type="protein sequence ID" value="CAG6485445.1"/>
    <property type="molecule type" value="Transcribed_RNA"/>
</dbReference>
<reference evidence="2" key="1">
    <citation type="submission" date="2021-05" db="EMBL/GenBank/DDBJ databases">
        <authorList>
            <person name="Alioto T."/>
            <person name="Alioto T."/>
            <person name="Gomez Garrido J."/>
        </authorList>
    </citation>
    <scope>NUCLEOTIDE SEQUENCE</scope>
</reference>
<sequence>MTFAVIFTMLAGARFVYLQLKATRGIIGFFPGHHGCNCCRSEASPSCKQHRLSRLVRLLFPRTLKGGTGQTVREAQNYRSALDPAVRGEWIFRPEALHDDCKEVREGESNVAHRAVQAPTSSLFGRSQTALQPKIPRDDFSLIYLSYFAQ</sequence>
<feature type="chain" id="PRO_5034549174" evidence="1">
    <location>
        <begin position="19"/>
        <end position="150"/>
    </location>
</feature>
<proteinExistence type="predicted"/>
<organism evidence="2">
    <name type="scientific">Culex pipiens</name>
    <name type="common">House mosquito</name>
    <dbReference type="NCBI Taxonomy" id="7175"/>
    <lineage>
        <taxon>Eukaryota</taxon>
        <taxon>Metazoa</taxon>
        <taxon>Ecdysozoa</taxon>
        <taxon>Arthropoda</taxon>
        <taxon>Hexapoda</taxon>
        <taxon>Insecta</taxon>
        <taxon>Pterygota</taxon>
        <taxon>Neoptera</taxon>
        <taxon>Endopterygota</taxon>
        <taxon>Diptera</taxon>
        <taxon>Nematocera</taxon>
        <taxon>Culicoidea</taxon>
        <taxon>Culicidae</taxon>
        <taxon>Culicinae</taxon>
        <taxon>Culicini</taxon>
        <taxon>Culex</taxon>
        <taxon>Culex</taxon>
    </lineage>
</organism>
<evidence type="ECO:0000313" key="2">
    <source>
        <dbReference type="EMBL" id="CAG6485445.1"/>
    </source>
</evidence>
<protein>
    <submittedName>
        <fullName evidence="2">(northern house mosquito) hypothetical protein</fullName>
    </submittedName>
</protein>
<dbReference type="AlphaFoldDB" id="A0A8D8FWA0"/>
<keyword evidence="1" id="KW-0732">Signal</keyword>
<evidence type="ECO:0000256" key="1">
    <source>
        <dbReference type="SAM" id="SignalP"/>
    </source>
</evidence>